<feature type="modified residue" description="4-aspartylphosphate" evidence="4">
    <location>
        <position position="53"/>
    </location>
</feature>
<dbReference type="AlphaFoldDB" id="A1ZV03"/>
<evidence type="ECO:0000256" key="4">
    <source>
        <dbReference type="PROSITE-ProRule" id="PRU00169"/>
    </source>
</evidence>
<dbReference type="SUPFAM" id="SSF52172">
    <property type="entry name" value="CheY-like"/>
    <property type="match status" value="1"/>
</dbReference>
<dbReference type="GO" id="GO:0006355">
    <property type="term" value="P:regulation of DNA-templated transcription"/>
    <property type="evidence" value="ECO:0007669"/>
    <property type="project" value="InterPro"/>
</dbReference>
<evidence type="ECO:0000259" key="7">
    <source>
        <dbReference type="PROSITE" id="PS51755"/>
    </source>
</evidence>
<organism evidence="8 9">
    <name type="scientific">Microscilla marina ATCC 23134</name>
    <dbReference type="NCBI Taxonomy" id="313606"/>
    <lineage>
        <taxon>Bacteria</taxon>
        <taxon>Pseudomonadati</taxon>
        <taxon>Bacteroidota</taxon>
        <taxon>Cytophagia</taxon>
        <taxon>Cytophagales</taxon>
        <taxon>Microscillaceae</taxon>
        <taxon>Microscilla</taxon>
    </lineage>
</organism>
<evidence type="ECO:0000256" key="1">
    <source>
        <dbReference type="ARBA" id="ARBA00022553"/>
    </source>
</evidence>
<dbReference type="GO" id="GO:0005829">
    <property type="term" value="C:cytosol"/>
    <property type="evidence" value="ECO:0007669"/>
    <property type="project" value="TreeGrafter"/>
</dbReference>
<dbReference type="OrthoDB" id="5343479at2"/>
<dbReference type="Gene3D" id="3.40.50.2300">
    <property type="match status" value="1"/>
</dbReference>
<accession>A1ZV03</accession>
<dbReference type="SMART" id="SM00448">
    <property type="entry name" value="REC"/>
    <property type="match status" value="1"/>
</dbReference>
<dbReference type="Pfam" id="PF00486">
    <property type="entry name" value="Trans_reg_C"/>
    <property type="match status" value="1"/>
</dbReference>
<dbReference type="Gene3D" id="1.10.10.10">
    <property type="entry name" value="Winged helix-like DNA-binding domain superfamily/Winged helix DNA-binding domain"/>
    <property type="match status" value="1"/>
</dbReference>
<evidence type="ECO:0000256" key="5">
    <source>
        <dbReference type="PROSITE-ProRule" id="PRU01091"/>
    </source>
</evidence>
<keyword evidence="9" id="KW-1185">Reference proteome</keyword>
<evidence type="ECO:0000259" key="6">
    <source>
        <dbReference type="PROSITE" id="PS50110"/>
    </source>
</evidence>
<evidence type="ECO:0000256" key="2">
    <source>
        <dbReference type="ARBA" id="ARBA00023012"/>
    </source>
</evidence>
<evidence type="ECO:0000256" key="3">
    <source>
        <dbReference type="ARBA" id="ARBA00023125"/>
    </source>
</evidence>
<dbReference type="Proteomes" id="UP000004095">
    <property type="component" value="Unassembled WGS sequence"/>
</dbReference>
<dbReference type="InterPro" id="IPR001867">
    <property type="entry name" value="OmpR/PhoB-type_DNA-bd"/>
</dbReference>
<dbReference type="EMBL" id="AAWS01000043">
    <property type="protein sequence ID" value="EAY25781.1"/>
    <property type="molecule type" value="Genomic_DNA"/>
</dbReference>
<dbReference type="InterPro" id="IPR011006">
    <property type="entry name" value="CheY-like_superfamily"/>
</dbReference>
<dbReference type="PANTHER" id="PTHR48111">
    <property type="entry name" value="REGULATOR OF RPOS"/>
    <property type="match status" value="1"/>
</dbReference>
<keyword evidence="2" id="KW-0902">Two-component regulatory system</keyword>
<gene>
    <name evidence="8" type="ORF">M23134_03355</name>
</gene>
<dbReference type="SMART" id="SM00862">
    <property type="entry name" value="Trans_reg_C"/>
    <property type="match status" value="1"/>
</dbReference>
<evidence type="ECO:0000313" key="9">
    <source>
        <dbReference type="Proteomes" id="UP000004095"/>
    </source>
</evidence>
<feature type="domain" description="OmpR/PhoB-type" evidence="7">
    <location>
        <begin position="130"/>
        <end position="228"/>
    </location>
</feature>
<dbReference type="InterPro" id="IPR036388">
    <property type="entry name" value="WH-like_DNA-bd_sf"/>
</dbReference>
<dbReference type="PROSITE" id="PS51755">
    <property type="entry name" value="OMPR_PHOB"/>
    <property type="match status" value="1"/>
</dbReference>
<protein>
    <submittedName>
        <fullName evidence="8">Transcriptional regulatory protein RprY</fullName>
    </submittedName>
</protein>
<dbReference type="RefSeq" id="WP_002702137.1">
    <property type="nucleotide sequence ID" value="NZ_AAWS01000043.1"/>
</dbReference>
<name>A1ZV03_MICM2</name>
<dbReference type="GO" id="GO:0000156">
    <property type="term" value="F:phosphorelay response regulator activity"/>
    <property type="evidence" value="ECO:0007669"/>
    <property type="project" value="TreeGrafter"/>
</dbReference>
<keyword evidence="1 4" id="KW-0597">Phosphoprotein</keyword>
<dbReference type="InterPro" id="IPR039420">
    <property type="entry name" value="WalR-like"/>
</dbReference>
<dbReference type="InterPro" id="IPR001789">
    <property type="entry name" value="Sig_transdc_resp-reg_receiver"/>
</dbReference>
<dbReference type="GO" id="GO:0000976">
    <property type="term" value="F:transcription cis-regulatory region binding"/>
    <property type="evidence" value="ECO:0007669"/>
    <property type="project" value="TreeGrafter"/>
</dbReference>
<dbReference type="eggNOG" id="COG0745">
    <property type="taxonomic scope" value="Bacteria"/>
</dbReference>
<dbReference type="GO" id="GO:0032993">
    <property type="term" value="C:protein-DNA complex"/>
    <property type="evidence" value="ECO:0007669"/>
    <property type="project" value="TreeGrafter"/>
</dbReference>
<evidence type="ECO:0000313" key="8">
    <source>
        <dbReference type="EMBL" id="EAY25781.1"/>
    </source>
</evidence>
<proteinExistence type="predicted"/>
<dbReference type="CDD" id="cd00383">
    <property type="entry name" value="trans_reg_C"/>
    <property type="match status" value="1"/>
</dbReference>
<comment type="caution">
    <text evidence="8">The sequence shown here is derived from an EMBL/GenBank/DDBJ whole genome shotgun (WGS) entry which is preliminary data.</text>
</comment>
<feature type="domain" description="Response regulatory" evidence="6">
    <location>
        <begin position="4"/>
        <end position="118"/>
    </location>
</feature>
<feature type="DNA-binding region" description="OmpR/PhoB-type" evidence="5">
    <location>
        <begin position="130"/>
        <end position="228"/>
    </location>
</feature>
<dbReference type="Pfam" id="PF00072">
    <property type="entry name" value="Response_reg"/>
    <property type="match status" value="1"/>
</dbReference>
<sequence>MKAHILFVEDDASLALVTKDSLELRDYRVTHCANGQLALEQFQQDNFDLCLFDVMLPQMDGFTLAEKVRTLNHEIPIIFLTAKAMQEDKIAGLKLGADDYITKPFSIEEVVLKIEVFLKRSRFAQSDTRQTKFTIGLYAFDFQDLKLQYQDGQPRRLTQREAELLRFFCLHQDKILKREDILKNIWGDDDYFFGRSLDVFITRLRKYLKADPAIKIENIHGVGFKMIVKN</sequence>
<dbReference type="CDD" id="cd17574">
    <property type="entry name" value="REC_OmpR"/>
    <property type="match status" value="1"/>
</dbReference>
<keyword evidence="3 5" id="KW-0238">DNA-binding</keyword>
<reference evidence="8 9" key="1">
    <citation type="submission" date="2007-01" db="EMBL/GenBank/DDBJ databases">
        <authorList>
            <person name="Haygood M."/>
            <person name="Podell S."/>
            <person name="Anderson C."/>
            <person name="Hopkinson B."/>
            <person name="Roe K."/>
            <person name="Barbeau K."/>
            <person name="Gaasterland T."/>
            <person name="Ferriera S."/>
            <person name="Johnson J."/>
            <person name="Kravitz S."/>
            <person name="Beeson K."/>
            <person name="Sutton G."/>
            <person name="Rogers Y.-H."/>
            <person name="Friedman R."/>
            <person name="Frazier M."/>
            <person name="Venter J.C."/>
        </authorList>
    </citation>
    <scope>NUCLEOTIDE SEQUENCE [LARGE SCALE GENOMIC DNA]</scope>
    <source>
        <strain evidence="8 9">ATCC 23134</strain>
    </source>
</reference>
<dbReference type="PANTHER" id="PTHR48111:SF40">
    <property type="entry name" value="PHOSPHATE REGULON TRANSCRIPTIONAL REGULATORY PROTEIN PHOB"/>
    <property type="match status" value="1"/>
</dbReference>
<dbReference type="PROSITE" id="PS50110">
    <property type="entry name" value="RESPONSE_REGULATORY"/>
    <property type="match status" value="1"/>
</dbReference>